<reference evidence="2" key="1">
    <citation type="journal article" date="2019" name="Int. J. Syst. Evol. Microbiol.">
        <title>The Global Catalogue of Microorganisms (GCM) 10K type strain sequencing project: providing services to taxonomists for standard genome sequencing and annotation.</title>
        <authorList>
            <consortium name="The Broad Institute Genomics Platform"/>
            <consortium name="The Broad Institute Genome Sequencing Center for Infectious Disease"/>
            <person name="Wu L."/>
            <person name="Ma J."/>
        </authorList>
    </citation>
    <scope>NUCLEOTIDE SEQUENCE [LARGE SCALE GENOMIC DNA]</scope>
    <source>
        <strain evidence="2">CGMCC 1.12942</strain>
    </source>
</reference>
<name>A0ABW2RHW5_9BACL</name>
<dbReference type="Proteomes" id="UP001596500">
    <property type="component" value="Unassembled WGS sequence"/>
</dbReference>
<comment type="caution">
    <text evidence="1">The sequence shown here is derived from an EMBL/GenBank/DDBJ whole genome shotgun (WGS) entry which is preliminary data.</text>
</comment>
<sequence length="137" mass="15652">MSPIISERNRQAHVIEIAKDFPFKGKANLNYWSDKAYKQKVYQQLNQLPDGVYEAKIWLRSGGGQNHLEFGVENYDKNASDQKASIDLKGKKIPDVWTEFTVSNIKVTGGSATVFIYSDANPDNWADFDNVQFFRVK</sequence>
<dbReference type="RefSeq" id="WP_379863831.1">
    <property type="nucleotide sequence ID" value="NZ_JBHTBW010000014.1"/>
</dbReference>
<gene>
    <name evidence="1" type="ORF">ACFQNG_05250</name>
</gene>
<evidence type="ECO:0000313" key="2">
    <source>
        <dbReference type="Proteomes" id="UP001596500"/>
    </source>
</evidence>
<protein>
    <recommendedName>
        <fullName evidence="3">CBM6 domain-containing protein</fullName>
    </recommendedName>
</protein>
<dbReference type="EMBL" id="JBHTBW010000014">
    <property type="protein sequence ID" value="MFC7440550.1"/>
    <property type="molecule type" value="Genomic_DNA"/>
</dbReference>
<dbReference type="Gene3D" id="2.60.120.260">
    <property type="entry name" value="Galactose-binding domain-like"/>
    <property type="match status" value="1"/>
</dbReference>
<evidence type="ECO:0000313" key="1">
    <source>
        <dbReference type="EMBL" id="MFC7440550.1"/>
    </source>
</evidence>
<proteinExistence type="predicted"/>
<evidence type="ECO:0008006" key="3">
    <source>
        <dbReference type="Google" id="ProtNLM"/>
    </source>
</evidence>
<accession>A0ABW2RHW5</accession>
<keyword evidence="2" id="KW-1185">Reference proteome</keyword>
<organism evidence="1 2">
    <name type="scientific">Laceyella putida</name>
    <dbReference type="NCBI Taxonomy" id="110101"/>
    <lineage>
        <taxon>Bacteria</taxon>
        <taxon>Bacillati</taxon>
        <taxon>Bacillota</taxon>
        <taxon>Bacilli</taxon>
        <taxon>Bacillales</taxon>
        <taxon>Thermoactinomycetaceae</taxon>
        <taxon>Laceyella</taxon>
    </lineage>
</organism>